<comment type="caution">
    <text evidence="2">The sequence shown here is derived from an EMBL/GenBank/DDBJ whole genome shotgun (WGS) entry which is preliminary data.</text>
</comment>
<feature type="region of interest" description="Disordered" evidence="1">
    <location>
        <begin position="1"/>
        <end position="21"/>
    </location>
</feature>
<evidence type="ECO:0000313" key="2">
    <source>
        <dbReference type="EMBL" id="KAF3512479.1"/>
    </source>
</evidence>
<feature type="compositionally biased region" description="Basic and acidic residues" evidence="1">
    <location>
        <begin position="1"/>
        <end position="12"/>
    </location>
</feature>
<dbReference type="Gene3D" id="3.40.30.10">
    <property type="entry name" value="Glutaredoxin"/>
    <property type="match status" value="1"/>
</dbReference>
<reference evidence="2" key="1">
    <citation type="submission" date="2019-12" db="EMBL/GenBank/DDBJ databases">
        <title>Genome sequencing and annotation of Brassica cretica.</title>
        <authorList>
            <person name="Studholme D.J."/>
            <person name="Sarris P."/>
        </authorList>
    </citation>
    <scope>NUCLEOTIDE SEQUENCE</scope>
    <source>
        <strain evidence="2">PFS-109/04</strain>
        <tissue evidence="2">Leaf</tissue>
    </source>
</reference>
<protein>
    <submittedName>
        <fullName evidence="2">Uncharacterized protein</fullName>
    </submittedName>
</protein>
<proteinExistence type="predicted"/>
<gene>
    <name evidence="2" type="ORF">F2Q69_00009353</name>
</gene>
<evidence type="ECO:0000313" key="3">
    <source>
        <dbReference type="Proteomes" id="UP000712600"/>
    </source>
</evidence>
<sequence>MTSGDDGGREDGGSDETINSSDGYNDRLEVLCGKKLKTVVNNESAGIIRMFNTELNHSHDLLISKLKSMKLTNGFTMGSITVSIDVDLQRTKNFSRSFHPQRKSSQVPSHMSLKEEEADYTCFSTTIVFFTSRRNRRELLSPDLESILPETLNHFKKLPVTPLFRAVSLR</sequence>
<dbReference type="Proteomes" id="UP000712600">
    <property type="component" value="Unassembled WGS sequence"/>
</dbReference>
<evidence type="ECO:0000256" key="1">
    <source>
        <dbReference type="SAM" id="MobiDB-lite"/>
    </source>
</evidence>
<accession>A0A8S9PAJ7</accession>
<name>A0A8S9PAJ7_BRACR</name>
<dbReference type="EMBL" id="QGKX02001521">
    <property type="protein sequence ID" value="KAF3512479.1"/>
    <property type="molecule type" value="Genomic_DNA"/>
</dbReference>
<dbReference type="AlphaFoldDB" id="A0A8S9PAJ7"/>
<organism evidence="2 3">
    <name type="scientific">Brassica cretica</name>
    <name type="common">Mustard</name>
    <dbReference type="NCBI Taxonomy" id="69181"/>
    <lineage>
        <taxon>Eukaryota</taxon>
        <taxon>Viridiplantae</taxon>
        <taxon>Streptophyta</taxon>
        <taxon>Embryophyta</taxon>
        <taxon>Tracheophyta</taxon>
        <taxon>Spermatophyta</taxon>
        <taxon>Magnoliopsida</taxon>
        <taxon>eudicotyledons</taxon>
        <taxon>Gunneridae</taxon>
        <taxon>Pentapetalae</taxon>
        <taxon>rosids</taxon>
        <taxon>malvids</taxon>
        <taxon>Brassicales</taxon>
        <taxon>Brassicaceae</taxon>
        <taxon>Brassiceae</taxon>
        <taxon>Brassica</taxon>
    </lineage>
</organism>